<evidence type="ECO:0000256" key="1">
    <source>
        <dbReference type="SAM" id="SignalP"/>
    </source>
</evidence>
<keyword evidence="1" id="KW-0732">Signal</keyword>
<organism evidence="2 3">
    <name type="scientific">Chenopodium quinoa</name>
    <name type="common">Quinoa</name>
    <dbReference type="NCBI Taxonomy" id="63459"/>
    <lineage>
        <taxon>Eukaryota</taxon>
        <taxon>Viridiplantae</taxon>
        <taxon>Streptophyta</taxon>
        <taxon>Embryophyta</taxon>
        <taxon>Tracheophyta</taxon>
        <taxon>Spermatophyta</taxon>
        <taxon>Magnoliopsida</taxon>
        <taxon>eudicotyledons</taxon>
        <taxon>Gunneridae</taxon>
        <taxon>Pentapetalae</taxon>
        <taxon>Caryophyllales</taxon>
        <taxon>Chenopodiaceae</taxon>
        <taxon>Chenopodioideae</taxon>
        <taxon>Atripliceae</taxon>
        <taxon>Chenopodium</taxon>
    </lineage>
</organism>
<evidence type="ECO:0000313" key="2">
    <source>
        <dbReference type="EnsemblPlants" id="AUR62035007-RA:cds"/>
    </source>
</evidence>
<evidence type="ECO:0000313" key="3">
    <source>
        <dbReference type="Proteomes" id="UP000596660"/>
    </source>
</evidence>
<dbReference type="AlphaFoldDB" id="A0A803MTL6"/>
<feature type="chain" id="PRO_5031086377" evidence="1">
    <location>
        <begin position="27"/>
        <end position="74"/>
    </location>
</feature>
<dbReference type="EnsemblPlants" id="AUR62035007-RA">
    <property type="protein sequence ID" value="AUR62035007-RA:cds"/>
    <property type="gene ID" value="AUR62035007"/>
</dbReference>
<keyword evidence="3" id="KW-1185">Reference proteome</keyword>
<protein>
    <submittedName>
        <fullName evidence="2">Uncharacterized protein</fullName>
    </submittedName>
</protein>
<dbReference type="Proteomes" id="UP000596660">
    <property type="component" value="Unplaced"/>
</dbReference>
<reference evidence="2" key="1">
    <citation type="journal article" date="2017" name="Nature">
        <title>The genome of Chenopodium quinoa.</title>
        <authorList>
            <person name="Jarvis D.E."/>
            <person name="Ho Y.S."/>
            <person name="Lightfoot D.J."/>
            <person name="Schmoeckel S.M."/>
            <person name="Li B."/>
            <person name="Borm T.J.A."/>
            <person name="Ohyanagi H."/>
            <person name="Mineta K."/>
            <person name="Michell C.T."/>
            <person name="Saber N."/>
            <person name="Kharbatia N.M."/>
            <person name="Rupper R.R."/>
            <person name="Sharp A.R."/>
            <person name="Dally N."/>
            <person name="Boughton B.A."/>
            <person name="Woo Y.H."/>
            <person name="Gao G."/>
            <person name="Schijlen E.G.W.M."/>
            <person name="Guo X."/>
            <person name="Momin A.A."/>
            <person name="Negrao S."/>
            <person name="Al-Babili S."/>
            <person name="Gehring C."/>
            <person name="Roessner U."/>
            <person name="Jung C."/>
            <person name="Murphy K."/>
            <person name="Arold S.T."/>
            <person name="Gojobori T."/>
            <person name="van der Linden C.G."/>
            <person name="van Loo E.N."/>
            <person name="Jellen E.N."/>
            <person name="Maughan P.J."/>
            <person name="Tester M."/>
        </authorList>
    </citation>
    <scope>NUCLEOTIDE SEQUENCE [LARGE SCALE GENOMIC DNA]</scope>
    <source>
        <strain evidence="2">cv. PI 614886</strain>
    </source>
</reference>
<proteinExistence type="predicted"/>
<name>A0A803MTL6_CHEQI</name>
<reference evidence="2" key="2">
    <citation type="submission" date="2021-03" db="UniProtKB">
        <authorList>
            <consortium name="EnsemblPlants"/>
        </authorList>
    </citation>
    <scope>IDENTIFICATION</scope>
</reference>
<dbReference type="Gramene" id="AUR62035007-RA">
    <property type="protein sequence ID" value="AUR62035007-RA:cds"/>
    <property type="gene ID" value="AUR62035007"/>
</dbReference>
<sequence>MTMLKKSNIAVLMALLMIIWMGESTAFRCGYCGKTPEFYGKSHCQSQCQHEDVPQIQAQPSSRIRAIRTRKIPI</sequence>
<accession>A0A803MTL6</accession>
<feature type="signal peptide" evidence="1">
    <location>
        <begin position="1"/>
        <end position="26"/>
    </location>
</feature>